<feature type="transmembrane region" description="Helical" evidence="1">
    <location>
        <begin position="224"/>
        <end position="245"/>
    </location>
</feature>
<keyword evidence="1" id="KW-1133">Transmembrane helix</keyword>
<evidence type="ECO:0000313" key="4">
    <source>
        <dbReference type="Proteomes" id="UP000190027"/>
    </source>
</evidence>
<gene>
    <name evidence="3" type="ORF">SAMN02745704_01734</name>
</gene>
<sequence>MLHRILRSIVEVFKQGTSASLTLFKVMIPIVFAVRLLQEFDLIRLLADPLGPVMRLVGLPPEMGLVWATALLNNIYSGMIVFLSLVENAPITEAQATVLGVMVLIAHGLPVELSIARKSGPRLFFQGLSRVGGALLLGWLLSQIYTNFDLLQGPANVLLQPEAGTGPVPWGPWILDQAVNLISIYGIILALVGIMRILEAVGVINLANRLLRPLLRIIGIGPKASAITVVGLTLGLSYGGGLIIHGARSGEIDRRDVFYSLTLMGVCHSLVEDTFLLVMLGGHLSGLLWGRLFYSLFFVALLVQLVRYLPGRFCDRFFWGPPESKGA</sequence>
<feature type="transmembrane region" description="Helical" evidence="1">
    <location>
        <begin position="292"/>
        <end position="309"/>
    </location>
</feature>
<dbReference type="InterPro" id="IPR011642">
    <property type="entry name" value="Gate_dom"/>
</dbReference>
<feature type="transmembrane region" description="Helical" evidence="1">
    <location>
        <begin position="64"/>
        <end position="86"/>
    </location>
</feature>
<dbReference type="EMBL" id="FUYC01000007">
    <property type="protein sequence ID" value="SKA84182.1"/>
    <property type="molecule type" value="Genomic_DNA"/>
</dbReference>
<feature type="transmembrane region" description="Helical" evidence="1">
    <location>
        <begin position="182"/>
        <end position="204"/>
    </location>
</feature>
<keyword evidence="4" id="KW-1185">Reference proteome</keyword>
<accession>A0A1T4X3K7</accession>
<proteinExistence type="predicted"/>
<feature type="transmembrane region" description="Helical" evidence="1">
    <location>
        <begin position="98"/>
        <end position="116"/>
    </location>
</feature>
<keyword evidence="1" id="KW-0812">Transmembrane</keyword>
<feature type="domain" description="Nucleoside transporter/FeoB GTPase Gate" evidence="2">
    <location>
        <begin position="182"/>
        <end position="266"/>
    </location>
</feature>
<name>A0A1T4X3K7_9BACT</name>
<evidence type="ECO:0000259" key="2">
    <source>
        <dbReference type="Pfam" id="PF07670"/>
    </source>
</evidence>
<dbReference type="Proteomes" id="UP000190027">
    <property type="component" value="Unassembled WGS sequence"/>
</dbReference>
<dbReference type="Pfam" id="PF07670">
    <property type="entry name" value="Gate"/>
    <property type="match status" value="1"/>
</dbReference>
<dbReference type="OrthoDB" id="9797308at2"/>
<evidence type="ECO:0000256" key="1">
    <source>
        <dbReference type="SAM" id="Phobius"/>
    </source>
</evidence>
<keyword evidence="1" id="KW-0472">Membrane</keyword>
<reference evidence="3 4" key="1">
    <citation type="submission" date="2017-02" db="EMBL/GenBank/DDBJ databases">
        <authorList>
            <person name="Peterson S.W."/>
        </authorList>
    </citation>
    <scope>NUCLEOTIDE SEQUENCE [LARGE SCALE GENOMIC DNA]</scope>
    <source>
        <strain evidence="3 4">DSM 16080</strain>
    </source>
</reference>
<feature type="transmembrane region" description="Helical" evidence="1">
    <location>
        <begin position="123"/>
        <end position="141"/>
    </location>
</feature>
<evidence type="ECO:0000313" key="3">
    <source>
        <dbReference type="EMBL" id="SKA84182.1"/>
    </source>
</evidence>
<dbReference type="AlphaFoldDB" id="A0A1T4X3K7"/>
<dbReference type="STRING" id="1121449.SAMN02745704_01734"/>
<organism evidence="3 4">
    <name type="scientific">Paucidesulfovibrio gracilis DSM 16080</name>
    <dbReference type="NCBI Taxonomy" id="1121449"/>
    <lineage>
        <taxon>Bacteria</taxon>
        <taxon>Pseudomonadati</taxon>
        <taxon>Thermodesulfobacteriota</taxon>
        <taxon>Desulfovibrionia</taxon>
        <taxon>Desulfovibrionales</taxon>
        <taxon>Desulfovibrionaceae</taxon>
        <taxon>Paucidesulfovibrio</taxon>
    </lineage>
</organism>
<dbReference type="RefSeq" id="WP_078717300.1">
    <property type="nucleotide sequence ID" value="NZ_FUYC01000007.1"/>
</dbReference>
<protein>
    <recommendedName>
        <fullName evidence="2">Nucleoside transporter/FeoB GTPase Gate domain-containing protein</fullName>
    </recommendedName>
</protein>